<keyword evidence="2" id="KW-1185">Reference proteome</keyword>
<evidence type="ECO:0000313" key="2">
    <source>
        <dbReference type="Proteomes" id="UP000796761"/>
    </source>
</evidence>
<accession>A0A8K1LU30</accession>
<organism evidence="1 2">
    <name type="scientific">Zosterops borbonicus</name>
    <dbReference type="NCBI Taxonomy" id="364589"/>
    <lineage>
        <taxon>Eukaryota</taxon>
        <taxon>Metazoa</taxon>
        <taxon>Chordata</taxon>
        <taxon>Craniata</taxon>
        <taxon>Vertebrata</taxon>
        <taxon>Euteleostomi</taxon>
        <taxon>Archelosauria</taxon>
        <taxon>Archosauria</taxon>
        <taxon>Dinosauria</taxon>
        <taxon>Saurischia</taxon>
        <taxon>Theropoda</taxon>
        <taxon>Coelurosauria</taxon>
        <taxon>Aves</taxon>
        <taxon>Neognathae</taxon>
        <taxon>Neoaves</taxon>
        <taxon>Telluraves</taxon>
        <taxon>Australaves</taxon>
        <taxon>Passeriformes</taxon>
        <taxon>Sylvioidea</taxon>
        <taxon>Zosteropidae</taxon>
        <taxon>Zosterops</taxon>
    </lineage>
</organism>
<sequence>MHVGRVLRHKYRLGKKWIESSPEEKNSGVLVDKNLKMTQPSALAPQKANCILDCIKRILTSRAKDMILPLYFLLLRLHLENCIQLWDPQQRRDIDLLERVQRRTNKIIRGIENLFCEEPGK</sequence>
<dbReference type="OrthoDB" id="276744at2759"/>
<name>A0A8K1LU30_9PASS</name>
<dbReference type="AlphaFoldDB" id="A0A8K1LU30"/>
<evidence type="ECO:0000313" key="1">
    <source>
        <dbReference type="EMBL" id="TRZ26329.1"/>
    </source>
</evidence>
<dbReference type="Proteomes" id="UP000796761">
    <property type="component" value="Unassembled WGS sequence"/>
</dbReference>
<protein>
    <submittedName>
        <fullName evidence="1">Uncharacterized protein</fullName>
    </submittedName>
</protein>
<dbReference type="PANTHER" id="PTHR33332">
    <property type="entry name" value="REVERSE TRANSCRIPTASE DOMAIN-CONTAINING PROTEIN"/>
    <property type="match status" value="1"/>
</dbReference>
<dbReference type="EMBL" id="SWJQ01000014">
    <property type="protein sequence ID" value="TRZ26329.1"/>
    <property type="molecule type" value="Genomic_DNA"/>
</dbReference>
<proteinExistence type="predicted"/>
<gene>
    <name evidence="1" type="ORF">HGM15179_000683</name>
</gene>
<reference evidence="1" key="1">
    <citation type="submission" date="2019-04" db="EMBL/GenBank/DDBJ databases">
        <title>Genome assembly of Zosterops borbonicus 15179.</title>
        <authorList>
            <person name="Leroy T."/>
            <person name="Anselmetti Y."/>
            <person name="Tilak M.-K."/>
            <person name="Nabholz B."/>
        </authorList>
    </citation>
    <scope>NUCLEOTIDE SEQUENCE</scope>
    <source>
        <strain evidence="1">HGM_15179</strain>
        <tissue evidence="1">Muscle</tissue>
    </source>
</reference>
<comment type="caution">
    <text evidence="1">The sequence shown here is derived from an EMBL/GenBank/DDBJ whole genome shotgun (WGS) entry which is preliminary data.</text>
</comment>